<dbReference type="Pfam" id="PF00210">
    <property type="entry name" value="Ferritin"/>
    <property type="match status" value="1"/>
</dbReference>
<sequence>MLLKELSSKIETALNQQVEMEAASSQYYLAMASWSEVQGYNGIAQFLYRHSDEERAHMLKLLKFINERGGHGLVPALKQPTVKFKNIHAIFEHVFSHELLVSKEINNLVDMCLGEKDYATHNFLQWYVTEQIEEERLARLILDKLKLIGEDKGGLYIFDRDLATLDMNDRRPQH</sequence>
<evidence type="ECO:0000313" key="11">
    <source>
        <dbReference type="Proteomes" id="UP000240971"/>
    </source>
</evidence>
<feature type="binding site" evidence="7">
    <location>
        <position position="57"/>
    </location>
    <ligand>
        <name>Fe cation</name>
        <dbReference type="ChEBI" id="CHEBI:24875"/>
        <label>1</label>
    </ligand>
</feature>
<dbReference type="InterPro" id="IPR001519">
    <property type="entry name" value="Ferritin"/>
</dbReference>
<keyword evidence="4" id="KW-0560">Oxidoreductase</keyword>
<dbReference type="InterPro" id="IPR041719">
    <property type="entry name" value="Ferritin_prok"/>
</dbReference>
<feature type="binding site" evidence="7">
    <location>
        <position position="21"/>
    </location>
    <ligand>
        <name>Fe cation</name>
        <dbReference type="ChEBI" id="CHEBI:24875"/>
        <label>1</label>
    </ligand>
</feature>
<comment type="catalytic activity">
    <reaction evidence="8">
        <text>4 Fe(2+) + O2 + 6 H2O = 4 iron(III) oxide-hydroxide + 12 H(+)</text>
        <dbReference type="Rhea" id="RHEA:11972"/>
        <dbReference type="ChEBI" id="CHEBI:15377"/>
        <dbReference type="ChEBI" id="CHEBI:15378"/>
        <dbReference type="ChEBI" id="CHEBI:15379"/>
        <dbReference type="ChEBI" id="CHEBI:29033"/>
        <dbReference type="ChEBI" id="CHEBI:78619"/>
        <dbReference type="EC" id="1.16.3.2"/>
    </reaction>
</comment>
<feature type="binding site" evidence="7">
    <location>
        <position position="131"/>
    </location>
    <ligand>
        <name>Fe cation</name>
        <dbReference type="ChEBI" id="CHEBI:24875"/>
        <label>1</label>
    </ligand>
</feature>
<dbReference type="InterPro" id="IPR008331">
    <property type="entry name" value="Ferritin_DPS_dom"/>
</dbReference>
<dbReference type="GO" id="GO:0042802">
    <property type="term" value="F:identical protein binding"/>
    <property type="evidence" value="ECO:0007669"/>
    <property type="project" value="UniProtKB-ARBA"/>
</dbReference>
<comment type="caution">
    <text evidence="10">The sequence shown here is derived from an EMBL/GenBank/DDBJ whole genome shotgun (WGS) entry which is preliminary data.</text>
</comment>
<dbReference type="GO" id="GO:0008198">
    <property type="term" value="F:ferrous iron binding"/>
    <property type="evidence" value="ECO:0007669"/>
    <property type="project" value="TreeGrafter"/>
</dbReference>
<evidence type="ECO:0000256" key="6">
    <source>
        <dbReference type="ARBA" id="ARBA00054546"/>
    </source>
</evidence>
<dbReference type="OrthoDB" id="9801481at2"/>
<dbReference type="InterPro" id="IPR009078">
    <property type="entry name" value="Ferritin-like_SF"/>
</dbReference>
<dbReference type="FunFam" id="1.20.1260.10:FF:000001">
    <property type="entry name" value="Non-heme ferritin"/>
    <property type="match status" value="1"/>
</dbReference>
<evidence type="ECO:0000256" key="3">
    <source>
        <dbReference type="ARBA" id="ARBA00022723"/>
    </source>
</evidence>
<feature type="binding site" evidence="7">
    <location>
        <position position="98"/>
    </location>
    <ligand>
        <name>Fe cation</name>
        <dbReference type="ChEBI" id="CHEBI:24875"/>
        <label>1</label>
    </ligand>
</feature>
<feature type="domain" description="Ferritin-like diiron" evidence="9">
    <location>
        <begin position="4"/>
        <end position="149"/>
    </location>
</feature>
<protein>
    <recommendedName>
        <fullName evidence="8">Ferritin</fullName>
        <ecNumber evidence="8">1.16.3.2</ecNumber>
    </recommendedName>
</protein>
<keyword evidence="2 8" id="KW-0409">Iron storage</keyword>
<dbReference type="GO" id="GO:0016491">
    <property type="term" value="F:oxidoreductase activity"/>
    <property type="evidence" value="ECO:0007669"/>
    <property type="project" value="UniProtKB-KW"/>
</dbReference>
<proteinExistence type="inferred from homology"/>
<evidence type="ECO:0000256" key="1">
    <source>
        <dbReference type="ARBA" id="ARBA00006950"/>
    </source>
</evidence>
<keyword evidence="5 7" id="KW-0408">Iron</keyword>
<dbReference type="Proteomes" id="UP000240971">
    <property type="component" value="Unassembled WGS sequence"/>
</dbReference>
<name>A0A2P8HSZ7_CHINA</name>
<evidence type="ECO:0000256" key="8">
    <source>
        <dbReference type="RuleBase" id="RU361145"/>
    </source>
</evidence>
<keyword evidence="8" id="KW-0963">Cytoplasm</keyword>
<comment type="function">
    <text evidence="8">Iron-storage protein.</text>
</comment>
<reference evidence="10 11" key="1">
    <citation type="submission" date="2018-03" db="EMBL/GenBank/DDBJ databases">
        <title>Genomic Encyclopedia of Archaeal and Bacterial Type Strains, Phase II (KMG-II): from individual species to whole genera.</title>
        <authorList>
            <person name="Goeker M."/>
        </authorList>
    </citation>
    <scope>NUCLEOTIDE SEQUENCE [LARGE SCALE GENOMIC DNA]</scope>
    <source>
        <strain evidence="10 11">DSM 24859</strain>
    </source>
</reference>
<dbReference type="GO" id="GO:0006826">
    <property type="term" value="P:iron ion transport"/>
    <property type="evidence" value="ECO:0007669"/>
    <property type="project" value="InterPro"/>
</dbReference>
<evidence type="ECO:0000256" key="7">
    <source>
        <dbReference type="PIRSR" id="PIRSR601519-1"/>
    </source>
</evidence>
<dbReference type="CDD" id="cd01055">
    <property type="entry name" value="Nonheme_Ferritin"/>
    <property type="match status" value="1"/>
</dbReference>
<dbReference type="RefSeq" id="WP_106526565.1">
    <property type="nucleotide sequence ID" value="NZ_PYAW01000001.1"/>
</dbReference>
<dbReference type="InterPro" id="IPR009040">
    <property type="entry name" value="Ferritin-like_diiron"/>
</dbReference>
<evidence type="ECO:0000256" key="5">
    <source>
        <dbReference type="ARBA" id="ARBA00023004"/>
    </source>
</evidence>
<dbReference type="PROSITE" id="PS50905">
    <property type="entry name" value="FERRITIN_LIKE"/>
    <property type="match status" value="1"/>
</dbReference>
<gene>
    <name evidence="10" type="ORF">CLV51_101653</name>
</gene>
<dbReference type="Gene3D" id="1.20.1260.10">
    <property type="match status" value="1"/>
</dbReference>
<comment type="similarity">
    <text evidence="1 8">Belongs to the ferritin family. Prokaryotic subfamily.</text>
</comment>
<feature type="binding site" evidence="7">
    <location>
        <position position="54"/>
    </location>
    <ligand>
        <name>Fe cation</name>
        <dbReference type="ChEBI" id="CHEBI:24875"/>
        <label>1</label>
    </ligand>
</feature>
<accession>A0A2P8HSZ7</accession>
<dbReference type="InterPro" id="IPR012347">
    <property type="entry name" value="Ferritin-like"/>
</dbReference>
<dbReference type="PANTHER" id="PTHR11431:SF127">
    <property type="entry name" value="BACTERIAL NON-HEME FERRITIN"/>
    <property type="match status" value="1"/>
</dbReference>
<dbReference type="EC" id="1.16.3.2" evidence="8"/>
<evidence type="ECO:0000256" key="2">
    <source>
        <dbReference type="ARBA" id="ARBA00022434"/>
    </source>
</evidence>
<evidence type="ECO:0000313" key="10">
    <source>
        <dbReference type="EMBL" id="PSL49322.1"/>
    </source>
</evidence>
<dbReference type="PANTHER" id="PTHR11431">
    <property type="entry name" value="FERRITIN"/>
    <property type="match status" value="1"/>
</dbReference>
<dbReference type="SUPFAM" id="SSF47240">
    <property type="entry name" value="Ferritin-like"/>
    <property type="match status" value="1"/>
</dbReference>
<evidence type="ECO:0000256" key="4">
    <source>
        <dbReference type="ARBA" id="ARBA00023002"/>
    </source>
</evidence>
<organism evidence="10 11">
    <name type="scientific">Chitinophaga niastensis</name>
    <dbReference type="NCBI Taxonomy" id="536980"/>
    <lineage>
        <taxon>Bacteria</taxon>
        <taxon>Pseudomonadati</taxon>
        <taxon>Bacteroidota</taxon>
        <taxon>Chitinophagia</taxon>
        <taxon>Chitinophagales</taxon>
        <taxon>Chitinophagaceae</taxon>
        <taxon>Chitinophaga</taxon>
    </lineage>
</organism>
<evidence type="ECO:0000259" key="9">
    <source>
        <dbReference type="PROSITE" id="PS50905"/>
    </source>
</evidence>
<dbReference type="GO" id="GO:0005737">
    <property type="term" value="C:cytoplasm"/>
    <property type="evidence" value="ECO:0007669"/>
    <property type="project" value="UniProtKB-SubCell"/>
</dbReference>
<comment type="function">
    <text evidence="6">May alleviate iron toxicity in the presence of oxygen.</text>
</comment>
<keyword evidence="11" id="KW-1185">Reference proteome</keyword>
<dbReference type="GO" id="GO:0006879">
    <property type="term" value="P:intracellular iron ion homeostasis"/>
    <property type="evidence" value="ECO:0007669"/>
    <property type="project" value="UniProtKB-KW"/>
</dbReference>
<dbReference type="EMBL" id="PYAW01000001">
    <property type="protein sequence ID" value="PSL49322.1"/>
    <property type="molecule type" value="Genomic_DNA"/>
</dbReference>
<keyword evidence="3 7" id="KW-0479">Metal-binding</keyword>
<comment type="subcellular location">
    <subcellularLocation>
        <location evidence="8">Cytoplasm</location>
    </subcellularLocation>
</comment>
<dbReference type="GO" id="GO:0008199">
    <property type="term" value="F:ferric iron binding"/>
    <property type="evidence" value="ECO:0007669"/>
    <property type="project" value="InterPro"/>
</dbReference>
<dbReference type="AlphaFoldDB" id="A0A2P8HSZ7"/>